<name>A0A645H3J2_9ZZZZ</name>
<sequence length="91" mass="10136">MHLAAPFGTLILRENKSVNPDARVIKEVGWQSDNRLNKVVLKHIAANLAFTACGVARKQRRSIRDNGSTPVLAHFINGMLHKQELHIAGSW</sequence>
<organism evidence="1">
    <name type="scientific">bioreactor metagenome</name>
    <dbReference type="NCBI Taxonomy" id="1076179"/>
    <lineage>
        <taxon>unclassified sequences</taxon>
        <taxon>metagenomes</taxon>
        <taxon>ecological metagenomes</taxon>
    </lineage>
</organism>
<proteinExistence type="predicted"/>
<evidence type="ECO:0000313" key="1">
    <source>
        <dbReference type="EMBL" id="MPN30884.1"/>
    </source>
</evidence>
<dbReference type="AlphaFoldDB" id="A0A645H3J2"/>
<gene>
    <name evidence="1" type="ORF">SDC9_178355</name>
</gene>
<dbReference type="EMBL" id="VSSQ01082182">
    <property type="protein sequence ID" value="MPN30884.1"/>
    <property type="molecule type" value="Genomic_DNA"/>
</dbReference>
<comment type="caution">
    <text evidence="1">The sequence shown here is derived from an EMBL/GenBank/DDBJ whole genome shotgun (WGS) entry which is preliminary data.</text>
</comment>
<accession>A0A645H3J2</accession>
<protein>
    <submittedName>
        <fullName evidence="1">Uncharacterized protein</fullName>
    </submittedName>
</protein>
<reference evidence="1" key="1">
    <citation type="submission" date="2019-08" db="EMBL/GenBank/DDBJ databases">
        <authorList>
            <person name="Kucharzyk K."/>
            <person name="Murdoch R.W."/>
            <person name="Higgins S."/>
            <person name="Loffler F."/>
        </authorList>
    </citation>
    <scope>NUCLEOTIDE SEQUENCE</scope>
</reference>